<dbReference type="Pfam" id="PF13181">
    <property type="entry name" value="TPR_8"/>
    <property type="match status" value="2"/>
</dbReference>
<dbReference type="Gene3D" id="1.25.40.10">
    <property type="entry name" value="Tetratricopeptide repeat domain"/>
    <property type="match status" value="1"/>
</dbReference>
<dbReference type="GO" id="GO:0005737">
    <property type="term" value="C:cytoplasm"/>
    <property type="evidence" value="ECO:0007669"/>
    <property type="project" value="TreeGrafter"/>
</dbReference>
<dbReference type="eggNOG" id="KOG0580">
    <property type="taxonomic scope" value="Eukaryota"/>
</dbReference>
<dbReference type="PROSITE" id="PS00108">
    <property type="entry name" value="PROTEIN_KINASE_ST"/>
    <property type="match status" value="1"/>
</dbReference>
<dbReference type="VEuPathDB" id="AmoebaDB:NAEGRDRAFT_79550"/>
<protein>
    <submittedName>
        <fullName evidence="6">Serine/threonine protein kinase</fullName>
    </submittedName>
</protein>
<dbReference type="RefSeq" id="XP_002677776.1">
    <property type="nucleotide sequence ID" value="XM_002677730.1"/>
</dbReference>
<dbReference type="GO" id="GO:0000776">
    <property type="term" value="C:kinetochore"/>
    <property type="evidence" value="ECO:0007669"/>
    <property type="project" value="TreeGrafter"/>
</dbReference>
<evidence type="ECO:0000259" key="5">
    <source>
        <dbReference type="PROSITE" id="PS50011"/>
    </source>
</evidence>
<evidence type="ECO:0000256" key="3">
    <source>
        <dbReference type="PROSITE-ProRule" id="PRU00339"/>
    </source>
</evidence>
<dbReference type="InterPro" id="IPR017441">
    <property type="entry name" value="Protein_kinase_ATP_BS"/>
</dbReference>
<dbReference type="GO" id="GO:0004674">
    <property type="term" value="F:protein serine/threonine kinase activity"/>
    <property type="evidence" value="ECO:0007669"/>
    <property type="project" value="UniProtKB-KW"/>
</dbReference>
<dbReference type="InterPro" id="IPR011990">
    <property type="entry name" value="TPR-like_helical_dom_sf"/>
</dbReference>
<dbReference type="Proteomes" id="UP000006671">
    <property type="component" value="Unassembled WGS sequence"/>
</dbReference>
<dbReference type="SMART" id="SM00220">
    <property type="entry name" value="S_TKc"/>
    <property type="match status" value="1"/>
</dbReference>
<accession>D2VDN5</accession>
<dbReference type="InParanoid" id="D2VDN5"/>
<dbReference type="PANTHER" id="PTHR24345:SF93">
    <property type="entry name" value="SERINE_THREONINE-PROTEIN KINASE PLK1"/>
    <property type="match status" value="1"/>
</dbReference>
<dbReference type="OrthoDB" id="1405469at2759"/>
<evidence type="ECO:0000256" key="2">
    <source>
        <dbReference type="ARBA" id="ARBA00022840"/>
    </source>
</evidence>
<dbReference type="GO" id="GO:0005813">
    <property type="term" value="C:centrosome"/>
    <property type="evidence" value="ECO:0007669"/>
    <property type="project" value="TreeGrafter"/>
</dbReference>
<dbReference type="GO" id="GO:0000922">
    <property type="term" value="C:spindle pole"/>
    <property type="evidence" value="ECO:0007669"/>
    <property type="project" value="TreeGrafter"/>
</dbReference>
<dbReference type="PROSITE" id="PS50005">
    <property type="entry name" value="TPR"/>
    <property type="match status" value="1"/>
</dbReference>
<feature type="binding site" evidence="4">
    <location>
        <position position="146"/>
    </location>
    <ligand>
        <name>ATP</name>
        <dbReference type="ChEBI" id="CHEBI:30616"/>
    </ligand>
</feature>
<keyword evidence="1 4" id="KW-0547">Nucleotide-binding</keyword>
<dbReference type="PANTHER" id="PTHR24345">
    <property type="entry name" value="SERINE/THREONINE-PROTEIN KINASE PLK"/>
    <property type="match status" value="1"/>
</dbReference>
<reference evidence="6 7" key="1">
    <citation type="journal article" date="2010" name="Cell">
        <title>The genome of Naegleria gruberi illuminates early eukaryotic versatility.</title>
        <authorList>
            <person name="Fritz-Laylin L.K."/>
            <person name="Prochnik S.E."/>
            <person name="Ginger M.L."/>
            <person name="Dacks J.B."/>
            <person name="Carpenter M.L."/>
            <person name="Field M.C."/>
            <person name="Kuo A."/>
            <person name="Paredez A."/>
            <person name="Chapman J."/>
            <person name="Pham J."/>
            <person name="Shu S."/>
            <person name="Neupane R."/>
            <person name="Cipriano M."/>
            <person name="Mancuso J."/>
            <person name="Tu H."/>
            <person name="Salamov A."/>
            <person name="Lindquist E."/>
            <person name="Shapiro H."/>
            <person name="Lucas S."/>
            <person name="Grigoriev I.V."/>
            <person name="Cande W.Z."/>
            <person name="Fulton C."/>
            <person name="Rokhsar D.S."/>
            <person name="Dawson S.C."/>
        </authorList>
    </citation>
    <scope>NUCLEOTIDE SEQUENCE [LARGE SCALE GENOMIC DNA]</scope>
    <source>
        <strain evidence="6 7">NEG-M</strain>
    </source>
</reference>
<keyword evidence="6" id="KW-0723">Serine/threonine-protein kinase</keyword>
<organism evidence="7">
    <name type="scientific">Naegleria gruberi</name>
    <name type="common">Amoeba</name>
    <dbReference type="NCBI Taxonomy" id="5762"/>
    <lineage>
        <taxon>Eukaryota</taxon>
        <taxon>Discoba</taxon>
        <taxon>Heterolobosea</taxon>
        <taxon>Tetramitia</taxon>
        <taxon>Eutetramitia</taxon>
        <taxon>Vahlkampfiidae</taxon>
        <taxon>Naegleria</taxon>
    </lineage>
</organism>
<dbReference type="AlphaFoldDB" id="D2VDN5"/>
<dbReference type="GeneID" id="8849333"/>
<dbReference type="InterPro" id="IPR011009">
    <property type="entry name" value="Kinase-like_dom_sf"/>
</dbReference>
<dbReference type="SUPFAM" id="SSF56112">
    <property type="entry name" value="Protein kinase-like (PK-like)"/>
    <property type="match status" value="1"/>
</dbReference>
<dbReference type="SUPFAM" id="SSF48452">
    <property type="entry name" value="TPR-like"/>
    <property type="match status" value="1"/>
</dbReference>
<dbReference type="EMBL" id="GG738865">
    <property type="protein sequence ID" value="EFC45032.1"/>
    <property type="molecule type" value="Genomic_DNA"/>
</dbReference>
<dbReference type="KEGG" id="ngr:NAEGRDRAFT_79550"/>
<dbReference type="SMART" id="SM00028">
    <property type="entry name" value="TPR"/>
    <property type="match status" value="3"/>
</dbReference>
<dbReference type="GO" id="GO:0005634">
    <property type="term" value="C:nucleus"/>
    <property type="evidence" value="ECO:0007669"/>
    <property type="project" value="TreeGrafter"/>
</dbReference>
<dbReference type="Gene3D" id="1.10.510.10">
    <property type="entry name" value="Transferase(Phosphotransferase) domain 1"/>
    <property type="match status" value="1"/>
</dbReference>
<keyword evidence="2 4" id="KW-0067">ATP-binding</keyword>
<dbReference type="InterPro" id="IPR000719">
    <property type="entry name" value="Prot_kinase_dom"/>
</dbReference>
<dbReference type="PROSITE" id="PS50011">
    <property type="entry name" value="PROTEIN_KINASE_DOM"/>
    <property type="match status" value="1"/>
</dbReference>
<dbReference type="PROSITE" id="PS00107">
    <property type="entry name" value="PROTEIN_KINASE_ATP"/>
    <property type="match status" value="1"/>
</dbReference>
<keyword evidence="7" id="KW-1185">Reference proteome</keyword>
<evidence type="ECO:0000313" key="7">
    <source>
        <dbReference type="Proteomes" id="UP000006671"/>
    </source>
</evidence>
<feature type="repeat" description="TPR" evidence="3">
    <location>
        <begin position="533"/>
        <end position="566"/>
    </location>
</feature>
<evidence type="ECO:0000313" key="6">
    <source>
        <dbReference type="EMBL" id="EFC45032.1"/>
    </source>
</evidence>
<keyword evidence="6" id="KW-0808">Transferase</keyword>
<dbReference type="Pfam" id="PF00069">
    <property type="entry name" value="Pkinase"/>
    <property type="match status" value="1"/>
</dbReference>
<name>D2VDN5_NAEGR</name>
<dbReference type="GO" id="GO:0007052">
    <property type="term" value="P:mitotic spindle organization"/>
    <property type="evidence" value="ECO:0007669"/>
    <property type="project" value="TreeGrafter"/>
</dbReference>
<evidence type="ECO:0000256" key="4">
    <source>
        <dbReference type="PROSITE-ProRule" id="PRU10141"/>
    </source>
</evidence>
<proteinExistence type="predicted"/>
<dbReference type="InterPro" id="IPR019734">
    <property type="entry name" value="TPR_rpt"/>
</dbReference>
<keyword evidence="6" id="KW-0418">Kinase</keyword>
<dbReference type="InterPro" id="IPR008271">
    <property type="entry name" value="Ser/Thr_kinase_AS"/>
</dbReference>
<feature type="domain" description="Protein kinase" evidence="5">
    <location>
        <begin position="117"/>
        <end position="380"/>
    </location>
</feature>
<dbReference type="GO" id="GO:0005524">
    <property type="term" value="F:ATP binding"/>
    <property type="evidence" value="ECO:0007669"/>
    <property type="project" value="UniProtKB-UniRule"/>
</dbReference>
<keyword evidence="3" id="KW-0802">TPR repeat</keyword>
<dbReference type="STRING" id="5762.D2VDN5"/>
<evidence type="ECO:0000256" key="1">
    <source>
        <dbReference type="ARBA" id="ARBA00022741"/>
    </source>
</evidence>
<gene>
    <name evidence="6" type="ORF">NAEGRDRAFT_79550</name>
</gene>
<sequence length="670" mass="77064">MFNLFNKNVQVIIVEENTVERLLVVEISTNTRTIKELKKIVSKTISLENRSLKYKFDSEEFCLSKDIDVETMITKFRGSAKIEHKLICYKSFRPSISSKEKAEKLKKKLAEKYNVDQNSISLLGKGGFGFVFGLPPIENSIPIAVKVLIDDNGNDLLNEVKTTLSMNHPHIVEAGNFFTLNNVSYFKSVVCYEMERMLGTLKNFFLDDDGKKKLRNITEHIAVMIINQVSQAFQACVDRKVCHRDVKPDNILVKSISDDSIHVVLSDFGSAFTSSKFNRQVNIEMEGTVRYLAPEVVEDCKNFSIQSDIFSLGITLYYLMIGRFGATGEILCEKPEQVERHLVELSISPFVSQLILGMIKKDPAQRMSLNVLLQLTNDYLNTKKQLFTLQADGEAYRIELPFYPKYDELVKLIEKKLGHNDFNLTHNQEIVTNDSECYQMITSLLSKDPKQRVITLKLSPINEVLQNASKNYENGNYEIALKFCDQYLKRSSASLTILTKAANCCFYLKNYEKAIEYFSKAYSVKEWKSRLDVKFYERFAYCYFNIRKYENAYSLYEKALSKENYKTFYLAGLCALKTNLFERSVALLSKSYSLKRNIEAIDAIVQVLQQLSSPLNIYSWTDEGIALFAHGIYMKKLNELDESRKLLERALDKLPNDDEFIVEALRSIQP</sequence>